<reference evidence="1 2" key="1">
    <citation type="submission" date="2020-08" db="EMBL/GenBank/DDBJ databases">
        <title>Sequencing the genomes of 1000 actinobacteria strains.</title>
        <authorList>
            <person name="Klenk H.-P."/>
        </authorList>
    </citation>
    <scope>NUCLEOTIDE SEQUENCE [LARGE SCALE GENOMIC DNA]</scope>
    <source>
        <strain evidence="1 2">DSM 45784</strain>
    </source>
</reference>
<name>A0A7W7GAE9_9ACTN</name>
<keyword evidence="2" id="KW-1185">Reference proteome</keyword>
<evidence type="ECO:0008006" key="3">
    <source>
        <dbReference type="Google" id="ProtNLM"/>
    </source>
</evidence>
<evidence type="ECO:0000313" key="2">
    <source>
        <dbReference type="Proteomes" id="UP000542210"/>
    </source>
</evidence>
<sequence length="107" mass="11479">MTEQWQILASLVDWLNRSNGTGDHEIAIRVMKVGEEFGEAVAAYVGMTGQNPRKGVTHSVEDVAGELVDVAVTALVALHSFTDDPQAVFEAKLARIADRATAAEESP</sequence>
<organism evidence="1 2">
    <name type="scientific">Sphaerisporangium siamense</name>
    <dbReference type="NCBI Taxonomy" id="795645"/>
    <lineage>
        <taxon>Bacteria</taxon>
        <taxon>Bacillati</taxon>
        <taxon>Actinomycetota</taxon>
        <taxon>Actinomycetes</taxon>
        <taxon>Streptosporangiales</taxon>
        <taxon>Streptosporangiaceae</taxon>
        <taxon>Sphaerisporangium</taxon>
    </lineage>
</organism>
<dbReference type="Gene3D" id="1.10.287.1080">
    <property type="entry name" value="MazG-like"/>
    <property type="match status" value="1"/>
</dbReference>
<gene>
    <name evidence="1" type="ORF">BJ982_003896</name>
</gene>
<dbReference type="AlphaFoldDB" id="A0A7W7GAE9"/>
<evidence type="ECO:0000313" key="1">
    <source>
        <dbReference type="EMBL" id="MBB4702352.1"/>
    </source>
</evidence>
<proteinExistence type="predicted"/>
<comment type="caution">
    <text evidence="1">The sequence shown here is derived from an EMBL/GenBank/DDBJ whole genome shotgun (WGS) entry which is preliminary data.</text>
</comment>
<dbReference type="RefSeq" id="WP_184882050.1">
    <property type="nucleotide sequence ID" value="NZ_BOOV01000040.1"/>
</dbReference>
<dbReference type="Proteomes" id="UP000542210">
    <property type="component" value="Unassembled WGS sequence"/>
</dbReference>
<accession>A0A7W7GAE9</accession>
<dbReference type="SUPFAM" id="SSF101386">
    <property type="entry name" value="all-alpha NTP pyrophosphatases"/>
    <property type="match status" value="1"/>
</dbReference>
<dbReference type="InterPro" id="IPR044548">
    <property type="entry name" value="AF0060_NTP-PPase_MazG-like"/>
</dbReference>
<dbReference type="CDD" id="cd11533">
    <property type="entry name" value="NTP-PPase_Af0060_like"/>
    <property type="match status" value="1"/>
</dbReference>
<dbReference type="EMBL" id="JACHND010000001">
    <property type="protein sequence ID" value="MBB4702352.1"/>
    <property type="molecule type" value="Genomic_DNA"/>
</dbReference>
<protein>
    <recommendedName>
        <fullName evidence="3">NTP pyrophosphohydrolase MazG putative catalytic core domain-containing protein</fullName>
    </recommendedName>
</protein>